<dbReference type="InterPro" id="IPR023214">
    <property type="entry name" value="HAD_sf"/>
</dbReference>
<evidence type="ECO:0000256" key="1">
    <source>
        <dbReference type="ARBA" id="ARBA00004141"/>
    </source>
</evidence>
<dbReference type="PANTHER" id="PTHR14269:SF4">
    <property type="entry name" value="CAT EYE SYNDROME CRITICAL REGION PROTEIN 5"/>
    <property type="match status" value="1"/>
</dbReference>
<reference evidence="7" key="1">
    <citation type="submission" date="2023-06" db="EMBL/GenBank/DDBJ databases">
        <authorList>
            <person name="Delattre M."/>
        </authorList>
    </citation>
    <scope>NUCLEOTIDE SEQUENCE</scope>
    <source>
        <strain evidence="7">AF72</strain>
    </source>
</reference>
<dbReference type="Gene3D" id="3.40.50.1000">
    <property type="entry name" value="HAD superfamily/HAD-like"/>
    <property type="match status" value="1"/>
</dbReference>
<evidence type="ECO:0008006" key="9">
    <source>
        <dbReference type="Google" id="ProtNLM"/>
    </source>
</evidence>
<gene>
    <name evidence="7" type="ORF">MSPICULIGERA_LOCUS1337</name>
</gene>
<comment type="subcellular location">
    <subcellularLocation>
        <location evidence="1">Membrane</location>
        <topology evidence="1">Multi-pass membrane protein</topology>
    </subcellularLocation>
</comment>
<dbReference type="PANTHER" id="PTHR14269">
    <property type="entry name" value="CDP-DIACYLGLYCEROL--GLYCEROL-3-PHOSPHATE 3-PHOSPHATIDYLTRANSFERASE-RELATED"/>
    <property type="match status" value="1"/>
</dbReference>
<comment type="caution">
    <text evidence="7">The sequence shown here is derived from an EMBL/GenBank/DDBJ whole genome shotgun (WGS) entry which is preliminary data.</text>
</comment>
<accession>A0AA36C6D5</accession>
<dbReference type="GO" id="GO:0046474">
    <property type="term" value="P:glycerophospholipid biosynthetic process"/>
    <property type="evidence" value="ECO:0007669"/>
    <property type="project" value="TreeGrafter"/>
</dbReference>
<feature type="non-terminal residue" evidence="7">
    <location>
        <position position="489"/>
    </location>
</feature>
<keyword evidence="3" id="KW-0812">Transmembrane</keyword>
<organism evidence="7 8">
    <name type="scientific">Mesorhabditis spiculigera</name>
    <dbReference type="NCBI Taxonomy" id="96644"/>
    <lineage>
        <taxon>Eukaryota</taxon>
        <taxon>Metazoa</taxon>
        <taxon>Ecdysozoa</taxon>
        <taxon>Nematoda</taxon>
        <taxon>Chromadorea</taxon>
        <taxon>Rhabditida</taxon>
        <taxon>Rhabditina</taxon>
        <taxon>Rhabditomorpha</taxon>
        <taxon>Rhabditoidea</taxon>
        <taxon>Rhabditidae</taxon>
        <taxon>Mesorhabditinae</taxon>
        <taxon>Mesorhabditis</taxon>
    </lineage>
</organism>
<sequence>MQSSDRFDVNKTLDEITAGNRALKRQRSGGRSSRGGIEGRSEHDIMGPRSERLSAAKANEFSAKYKNTAIDGKPIQITVVFPHERFKFTTGSQGATSSQNLGIEIRPQQVVMAHSPLRMFTQFHDKHVLVVGQGPVNTIAQNLGFNNVITLDDLRGLFPHLDCVDFSRRRFDELNWSPPKNFAPIDAIVLLGEPLHWESALQFLLDVLITDGDPAGLKYKRGNVTHSNLPLLACNVDMVWMAEKGVNLPRIGHGSFLTCLEAMYSRLMGRDLKYTAVLGKPAEVSYLHATHCLQDMAFDMKRPAPKTIYVIGDNPLSDILGANLYNRYLQHGGRARFDHIELASWRSSRRTTSLSSIAERTELEMPGFVEPDLFAAVEMILQREQGGRLSIVLQKVFLDTATAPMFSGTTIIGTALLEGKTLRSAVKEYCTKYPQIFILDLCTWPPFQFINFWFLPNQWRVLYTNVIQLCYNTVMSYIKHHDEKLFKFI</sequence>
<dbReference type="SUPFAM" id="SSF56784">
    <property type="entry name" value="HAD-like"/>
    <property type="match status" value="1"/>
</dbReference>
<keyword evidence="8" id="KW-1185">Reference proteome</keyword>
<evidence type="ECO:0000256" key="5">
    <source>
        <dbReference type="ARBA" id="ARBA00023136"/>
    </source>
</evidence>
<evidence type="ECO:0000313" key="7">
    <source>
        <dbReference type="EMBL" id="CAJ0559663.1"/>
    </source>
</evidence>
<feature type="region of interest" description="Disordered" evidence="6">
    <location>
        <begin position="1"/>
        <end position="50"/>
    </location>
</feature>
<dbReference type="InterPro" id="IPR050324">
    <property type="entry name" value="CDP-alcohol_PTase-I"/>
</dbReference>
<evidence type="ECO:0000313" key="8">
    <source>
        <dbReference type="Proteomes" id="UP001177023"/>
    </source>
</evidence>
<dbReference type="InterPro" id="IPR007248">
    <property type="entry name" value="Mpv17_PMP22"/>
</dbReference>
<protein>
    <recommendedName>
        <fullName evidence="9">Cat eye syndrome critical region protein 5</fullName>
    </recommendedName>
</protein>
<dbReference type="EMBL" id="CATQJA010000374">
    <property type="protein sequence ID" value="CAJ0559663.1"/>
    <property type="molecule type" value="Genomic_DNA"/>
</dbReference>
<dbReference type="InterPro" id="IPR006357">
    <property type="entry name" value="HAD-SF_hydro_IIA"/>
</dbReference>
<feature type="compositionally biased region" description="Basic and acidic residues" evidence="6">
    <location>
        <begin position="37"/>
        <end position="50"/>
    </location>
</feature>
<dbReference type="NCBIfam" id="TIGR01456">
    <property type="entry name" value="CECR5"/>
    <property type="match status" value="1"/>
</dbReference>
<evidence type="ECO:0000256" key="3">
    <source>
        <dbReference type="ARBA" id="ARBA00022692"/>
    </source>
</evidence>
<dbReference type="NCBIfam" id="TIGR01460">
    <property type="entry name" value="HAD-SF-IIA"/>
    <property type="match status" value="1"/>
</dbReference>
<keyword evidence="4" id="KW-1133">Transmembrane helix</keyword>
<dbReference type="Proteomes" id="UP001177023">
    <property type="component" value="Unassembled WGS sequence"/>
</dbReference>
<evidence type="ECO:0000256" key="6">
    <source>
        <dbReference type="SAM" id="MobiDB-lite"/>
    </source>
</evidence>
<dbReference type="AlphaFoldDB" id="A0AA36C6D5"/>
<dbReference type="GO" id="GO:0016020">
    <property type="term" value="C:membrane"/>
    <property type="evidence" value="ECO:0007669"/>
    <property type="project" value="UniProtKB-SubCell"/>
</dbReference>
<dbReference type="GO" id="GO:0005739">
    <property type="term" value="C:mitochondrion"/>
    <property type="evidence" value="ECO:0007669"/>
    <property type="project" value="TreeGrafter"/>
</dbReference>
<feature type="compositionally biased region" description="Basic and acidic residues" evidence="6">
    <location>
        <begin position="1"/>
        <end position="14"/>
    </location>
</feature>
<evidence type="ECO:0000256" key="2">
    <source>
        <dbReference type="ARBA" id="ARBA00006824"/>
    </source>
</evidence>
<name>A0AA36C6D5_9BILA</name>
<dbReference type="InterPro" id="IPR006353">
    <property type="entry name" value="HAD-SF_hydro_IIA_CECR5"/>
</dbReference>
<proteinExistence type="inferred from homology"/>
<evidence type="ECO:0000256" key="4">
    <source>
        <dbReference type="ARBA" id="ARBA00022989"/>
    </source>
</evidence>
<dbReference type="InterPro" id="IPR036412">
    <property type="entry name" value="HAD-like_sf"/>
</dbReference>
<comment type="similarity">
    <text evidence="2">Belongs to the peroxisomal membrane protein PXMP2/4 family.</text>
</comment>
<dbReference type="Pfam" id="PF04117">
    <property type="entry name" value="Mpv17_PMP22"/>
    <property type="match status" value="1"/>
</dbReference>
<keyword evidence="5" id="KW-0472">Membrane</keyword>